<name>A0A9N9I4P9_9GLOM</name>
<feature type="region of interest" description="Disordered" evidence="1">
    <location>
        <begin position="1"/>
        <end position="53"/>
    </location>
</feature>
<feature type="compositionally biased region" description="Low complexity" evidence="1">
    <location>
        <begin position="1"/>
        <end position="11"/>
    </location>
</feature>
<evidence type="ECO:0000256" key="1">
    <source>
        <dbReference type="SAM" id="MobiDB-lite"/>
    </source>
</evidence>
<reference evidence="2" key="1">
    <citation type="submission" date="2021-06" db="EMBL/GenBank/DDBJ databases">
        <authorList>
            <person name="Kallberg Y."/>
            <person name="Tangrot J."/>
            <person name="Rosling A."/>
        </authorList>
    </citation>
    <scope>NUCLEOTIDE SEQUENCE</scope>
    <source>
        <strain evidence="2">UK204</strain>
    </source>
</reference>
<accession>A0A9N9I4P9</accession>
<keyword evidence="3" id="KW-1185">Reference proteome</keyword>
<sequence length="53" mass="5951">MENENENNAVGENHENTYDDYGLGEPLYDDDIDGGGEKSTERIPKDQATYLTI</sequence>
<proteinExistence type="predicted"/>
<protein>
    <submittedName>
        <fullName evidence="2">6692_t:CDS:1</fullName>
    </submittedName>
</protein>
<gene>
    <name evidence="2" type="ORF">FCALED_LOCUS14357</name>
</gene>
<evidence type="ECO:0000313" key="2">
    <source>
        <dbReference type="EMBL" id="CAG8720307.1"/>
    </source>
</evidence>
<dbReference type="Proteomes" id="UP000789570">
    <property type="component" value="Unassembled WGS sequence"/>
</dbReference>
<organism evidence="2 3">
    <name type="scientific">Funneliformis caledonium</name>
    <dbReference type="NCBI Taxonomy" id="1117310"/>
    <lineage>
        <taxon>Eukaryota</taxon>
        <taxon>Fungi</taxon>
        <taxon>Fungi incertae sedis</taxon>
        <taxon>Mucoromycota</taxon>
        <taxon>Glomeromycotina</taxon>
        <taxon>Glomeromycetes</taxon>
        <taxon>Glomerales</taxon>
        <taxon>Glomeraceae</taxon>
        <taxon>Funneliformis</taxon>
    </lineage>
</organism>
<dbReference type="AlphaFoldDB" id="A0A9N9I4P9"/>
<dbReference type="EMBL" id="CAJVPQ010010110">
    <property type="protein sequence ID" value="CAG8720307.1"/>
    <property type="molecule type" value="Genomic_DNA"/>
</dbReference>
<feature type="compositionally biased region" description="Basic and acidic residues" evidence="1">
    <location>
        <begin position="35"/>
        <end position="45"/>
    </location>
</feature>
<comment type="caution">
    <text evidence="2">The sequence shown here is derived from an EMBL/GenBank/DDBJ whole genome shotgun (WGS) entry which is preliminary data.</text>
</comment>
<evidence type="ECO:0000313" key="3">
    <source>
        <dbReference type="Proteomes" id="UP000789570"/>
    </source>
</evidence>